<accession>A0A098EF32</accession>
<dbReference type="InterPro" id="IPR038657">
    <property type="entry name" value="Ribosomal_bL19_sf"/>
</dbReference>
<evidence type="ECO:0000313" key="7">
    <source>
        <dbReference type="Proteomes" id="UP000055047"/>
    </source>
</evidence>
<dbReference type="RefSeq" id="WP_011451292.1">
    <property type="nucleotide sequence ID" value="NZ_CCXQ01000117.1"/>
</dbReference>
<evidence type="ECO:0000256" key="2">
    <source>
        <dbReference type="ARBA" id="ARBA00022980"/>
    </source>
</evidence>
<dbReference type="GO" id="GO:0003735">
    <property type="term" value="F:structural constituent of ribosome"/>
    <property type="evidence" value="ECO:0007669"/>
    <property type="project" value="InterPro"/>
</dbReference>
<evidence type="ECO:0000256" key="3">
    <source>
        <dbReference type="ARBA" id="ARBA00023274"/>
    </source>
</evidence>
<evidence type="ECO:0000256" key="4">
    <source>
        <dbReference type="RuleBase" id="RU000559"/>
    </source>
</evidence>
<sequence>MSGLLEKFNNKQIEQLRLATNLDIPEFRPGDTVKVNINVFDGVGWRIQTFEGVCIKKRNRGLHSSFTLRKISHNESIQLQVFTHSPNLKSVELVRTGKVRRAKLYYLLELFGKAARIKERTTTRKKTA</sequence>
<comment type="similarity">
    <text evidence="1 4">Belongs to the bacterial ribosomal protein bL19 family.</text>
</comment>
<dbReference type="InterPro" id="IPR008991">
    <property type="entry name" value="Translation_prot_SH3-like_sf"/>
</dbReference>
<dbReference type="Proteomes" id="UP000055047">
    <property type="component" value="Unassembled WGS sequence"/>
</dbReference>
<dbReference type="PANTHER" id="PTHR15680">
    <property type="entry name" value="RIBOSOMAL PROTEIN L19"/>
    <property type="match status" value="1"/>
</dbReference>
<dbReference type="PIRSF" id="PIRSF002191">
    <property type="entry name" value="Ribosomal_L19"/>
    <property type="match status" value="1"/>
</dbReference>
<dbReference type="GeneID" id="92747855"/>
<dbReference type="OMA" id="TITVYYE"/>
<gene>
    <name evidence="5" type="primary">rplS</name>
    <name evidence="6" type="ORF">ANAPC1_01053</name>
    <name evidence="5" type="ORF">ANAPHAGO_00797</name>
</gene>
<dbReference type="Pfam" id="PF01245">
    <property type="entry name" value="Ribosomal_L19"/>
    <property type="match status" value="1"/>
</dbReference>
<dbReference type="PRINTS" id="PR00061">
    <property type="entry name" value="RIBOSOMALL19"/>
</dbReference>
<dbReference type="GO" id="GO:0022625">
    <property type="term" value="C:cytosolic large ribosomal subunit"/>
    <property type="evidence" value="ECO:0007669"/>
    <property type="project" value="TreeGrafter"/>
</dbReference>
<evidence type="ECO:0000313" key="5">
    <source>
        <dbReference type="EMBL" id="CEG20898.1"/>
    </source>
</evidence>
<name>A0A098EF32_ANAPH</name>
<reference evidence="6" key="2">
    <citation type="submission" date="2016-03" db="EMBL/GenBank/DDBJ databases">
        <authorList>
            <person name="Loux V."/>
        </authorList>
    </citation>
    <scope>NUCLEOTIDE SEQUENCE</scope>
    <source>
        <strain evidence="6">C1</strain>
    </source>
</reference>
<protein>
    <recommendedName>
        <fullName evidence="4">50S ribosomal protein L19</fullName>
    </recommendedName>
</protein>
<dbReference type="NCBIfam" id="TIGR01024">
    <property type="entry name" value="rplS_bact"/>
    <property type="match status" value="1"/>
</dbReference>
<reference evidence="5 7" key="1">
    <citation type="submission" date="2014-09" db="EMBL/GenBank/DDBJ databases">
        <authorList>
            <person name="Loux Valentin"/>
            <person name="Dugat Thibaut"/>
        </authorList>
    </citation>
    <scope>NUCLEOTIDE SEQUENCE [LARGE SCALE GENOMIC DNA]</scope>
    <source>
        <strain evidence="5 7">BOV-10_179</strain>
    </source>
</reference>
<dbReference type="PANTHER" id="PTHR15680:SF9">
    <property type="entry name" value="LARGE RIBOSOMAL SUBUNIT PROTEIN BL19M"/>
    <property type="match status" value="1"/>
</dbReference>
<keyword evidence="2 5" id="KW-0689">Ribosomal protein</keyword>
<dbReference type="Proteomes" id="UP000078419">
    <property type="component" value="Unassembled WGS sequence"/>
</dbReference>
<dbReference type="InterPro" id="IPR001857">
    <property type="entry name" value="Ribosomal_bL19"/>
</dbReference>
<dbReference type="SUPFAM" id="SSF50104">
    <property type="entry name" value="Translation proteins SH3-like domain"/>
    <property type="match status" value="1"/>
</dbReference>
<dbReference type="AlphaFoldDB" id="A0A098EF32"/>
<dbReference type="EMBL" id="CCXQ01000117">
    <property type="protein sequence ID" value="CEG20898.1"/>
    <property type="molecule type" value="Genomic_DNA"/>
</dbReference>
<keyword evidence="3 4" id="KW-0687">Ribonucleoprotein</keyword>
<dbReference type="Gene3D" id="2.30.30.790">
    <property type="match status" value="1"/>
</dbReference>
<organism evidence="5 7">
    <name type="scientific">Anaplasma phagocytophilum</name>
    <name type="common">Ehrlichia phagocytophila</name>
    <dbReference type="NCBI Taxonomy" id="948"/>
    <lineage>
        <taxon>Bacteria</taxon>
        <taxon>Pseudomonadati</taxon>
        <taxon>Pseudomonadota</taxon>
        <taxon>Alphaproteobacteria</taxon>
        <taxon>Rickettsiales</taxon>
        <taxon>Anaplasmataceae</taxon>
        <taxon>Anaplasma</taxon>
        <taxon>phagocytophilum group</taxon>
    </lineage>
</organism>
<dbReference type="GO" id="GO:0006412">
    <property type="term" value="P:translation"/>
    <property type="evidence" value="ECO:0007669"/>
    <property type="project" value="InterPro"/>
</dbReference>
<evidence type="ECO:0000313" key="6">
    <source>
        <dbReference type="EMBL" id="SBO14690.1"/>
    </source>
</evidence>
<comment type="function">
    <text evidence="4">This protein is located at the 30S-50S ribosomal subunit interface and may play a role in the structure and function of the aminoacyl-tRNA binding site.</text>
</comment>
<proteinExistence type="inferred from homology"/>
<evidence type="ECO:0000313" key="8">
    <source>
        <dbReference type="Proteomes" id="UP000078419"/>
    </source>
</evidence>
<reference evidence="8" key="3">
    <citation type="submission" date="2016-03" db="EMBL/GenBank/DDBJ databases">
        <authorList>
            <person name="Loux Valentin"/>
        </authorList>
    </citation>
    <scope>NUCLEOTIDE SEQUENCE [LARGE SCALE GENOMIC DNA]</scope>
    <source>
        <strain evidence="8">C1</strain>
    </source>
</reference>
<evidence type="ECO:0000256" key="1">
    <source>
        <dbReference type="ARBA" id="ARBA00005781"/>
    </source>
</evidence>
<dbReference type="EMBL" id="FLLR01000053">
    <property type="protein sequence ID" value="SBO14690.1"/>
    <property type="molecule type" value="Genomic_DNA"/>
</dbReference>